<proteinExistence type="predicted"/>
<protein>
    <submittedName>
        <fullName evidence="1">CLUMA_CG007564, isoform A</fullName>
    </submittedName>
</protein>
<dbReference type="EMBL" id="CVRI01000038">
    <property type="protein sequence ID" value="CRK94040.1"/>
    <property type="molecule type" value="Genomic_DNA"/>
</dbReference>
<evidence type="ECO:0000313" key="1">
    <source>
        <dbReference type="EMBL" id="CRK94040.1"/>
    </source>
</evidence>
<gene>
    <name evidence="1" type="ORF">CLUMA_CG007564</name>
</gene>
<evidence type="ECO:0000313" key="2">
    <source>
        <dbReference type="Proteomes" id="UP000183832"/>
    </source>
</evidence>
<sequence>MTTRKKEKKNAFMSLKIDLRQSSSQNSNLSEQSYKFKINTSNDLFRCYMRLYTSLHSVLIEHTVANCVIKSLSAGFPSSFVLSTRELFTRHYELLRHCFASKGRKNHKNQDLPIFRHQRALLKVLKV</sequence>
<reference evidence="1 2" key="1">
    <citation type="submission" date="2015-04" db="EMBL/GenBank/DDBJ databases">
        <authorList>
            <person name="Syromyatnikov M.Y."/>
            <person name="Popov V.N."/>
        </authorList>
    </citation>
    <scope>NUCLEOTIDE SEQUENCE [LARGE SCALE GENOMIC DNA]</scope>
</reference>
<keyword evidence="2" id="KW-1185">Reference proteome</keyword>
<dbReference type="Proteomes" id="UP000183832">
    <property type="component" value="Unassembled WGS sequence"/>
</dbReference>
<name>A0A1J1I130_9DIPT</name>
<organism evidence="1 2">
    <name type="scientific">Clunio marinus</name>
    <dbReference type="NCBI Taxonomy" id="568069"/>
    <lineage>
        <taxon>Eukaryota</taxon>
        <taxon>Metazoa</taxon>
        <taxon>Ecdysozoa</taxon>
        <taxon>Arthropoda</taxon>
        <taxon>Hexapoda</taxon>
        <taxon>Insecta</taxon>
        <taxon>Pterygota</taxon>
        <taxon>Neoptera</taxon>
        <taxon>Endopterygota</taxon>
        <taxon>Diptera</taxon>
        <taxon>Nematocera</taxon>
        <taxon>Chironomoidea</taxon>
        <taxon>Chironomidae</taxon>
        <taxon>Clunio</taxon>
    </lineage>
</organism>
<dbReference type="AlphaFoldDB" id="A0A1J1I130"/>
<accession>A0A1J1I130</accession>